<feature type="transmembrane region" description="Helical" evidence="1">
    <location>
        <begin position="12"/>
        <end position="32"/>
    </location>
</feature>
<dbReference type="SUPFAM" id="SSF54523">
    <property type="entry name" value="Pili subunits"/>
    <property type="match status" value="1"/>
</dbReference>
<dbReference type="NCBIfam" id="TIGR02532">
    <property type="entry name" value="IV_pilin_GFxxxE"/>
    <property type="match status" value="1"/>
</dbReference>
<feature type="domain" description="DUF1559" evidence="2">
    <location>
        <begin position="33"/>
        <end position="103"/>
    </location>
</feature>
<dbReference type="OrthoDB" id="255848at2"/>
<dbReference type="Proteomes" id="UP000237819">
    <property type="component" value="Unassembled WGS sequence"/>
</dbReference>
<comment type="caution">
    <text evidence="3">The sequence shown here is derived from an EMBL/GenBank/DDBJ whole genome shotgun (WGS) entry which is preliminary data.</text>
</comment>
<keyword evidence="1" id="KW-1133">Transmembrane helix</keyword>
<reference evidence="3 4" key="1">
    <citation type="submission" date="2018-02" db="EMBL/GenBank/DDBJ databases">
        <title>Comparative genomes isolates from brazilian mangrove.</title>
        <authorList>
            <person name="Araujo J.E."/>
            <person name="Taketani R.G."/>
            <person name="Silva M.C.P."/>
            <person name="Loureco M.V."/>
            <person name="Andreote F.D."/>
        </authorList>
    </citation>
    <scope>NUCLEOTIDE SEQUENCE [LARGE SCALE GENOMIC DNA]</scope>
    <source>
        <strain evidence="3 4">Nap-Phe MGV</strain>
    </source>
</reference>
<gene>
    <name evidence="3" type="ORF">C5Y93_21815</name>
</gene>
<dbReference type="InterPro" id="IPR012902">
    <property type="entry name" value="N_methyl_site"/>
</dbReference>
<proteinExistence type="predicted"/>
<dbReference type="InterPro" id="IPR045584">
    <property type="entry name" value="Pilin-like"/>
</dbReference>
<keyword evidence="1" id="KW-0472">Membrane</keyword>
<dbReference type="EMBL" id="PUHZ01000022">
    <property type="protein sequence ID" value="PQO43826.1"/>
    <property type="molecule type" value="Genomic_DNA"/>
</dbReference>
<dbReference type="Gene3D" id="3.30.700.10">
    <property type="entry name" value="Glycoprotein, Type 4 Pilin"/>
    <property type="match status" value="1"/>
</dbReference>
<dbReference type="PANTHER" id="PTHR30093">
    <property type="entry name" value="GENERAL SECRETION PATHWAY PROTEIN G"/>
    <property type="match status" value="1"/>
</dbReference>
<evidence type="ECO:0000256" key="1">
    <source>
        <dbReference type="SAM" id="Phobius"/>
    </source>
</evidence>
<protein>
    <recommendedName>
        <fullName evidence="2">DUF1559 domain-containing protein</fullName>
    </recommendedName>
</protein>
<dbReference type="Pfam" id="PF07596">
    <property type="entry name" value="SBP_bac_10"/>
    <property type="match status" value="1"/>
</dbReference>
<sequence>MHSGKRSGFTLVELLVVIGIIGILVSLIVPAVQQAREAARRSICASNLRQLGLAMHQFHDANRRFPTGLTGAYPCNSEPTVGKWAAFSKGSGAVGWSAGLLPFPQAVHLFHVQGLSLASQQLTDMTIAPTRTLAHQLQNSLGETSDFVLRLPLKSLARSGLIKHATGPPLGDRIILIKLLDRIAA</sequence>
<accession>A0A2S8GH86</accession>
<evidence type="ECO:0000259" key="2">
    <source>
        <dbReference type="Pfam" id="PF07596"/>
    </source>
</evidence>
<dbReference type="AlphaFoldDB" id="A0A2S8GH86"/>
<keyword evidence="1" id="KW-0812">Transmembrane</keyword>
<evidence type="ECO:0000313" key="3">
    <source>
        <dbReference type="EMBL" id="PQO43826.1"/>
    </source>
</evidence>
<organism evidence="3 4">
    <name type="scientific">Blastopirellula marina</name>
    <dbReference type="NCBI Taxonomy" id="124"/>
    <lineage>
        <taxon>Bacteria</taxon>
        <taxon>Pseudomonadati</taxon>
        <taxon>Planctomycetota</taxon>
        <taxon>Planctomycetia</taxon>
        <taxon>Pirellulales</taxon>
        <taxon>Pirellulaceae</taxon>
        <taxon>Blastopirellula</taxon>
    </lineage>
</organism>
<dbReference type="Pfam" id="PF07963">
    <property type="entry name" value="N_methyl"/>
    <property type="match status" value="1"/>
</dbReference>
<dbReference type="PANTHER" id="PTHR30093:SF2">
    <property type="entry name" value="TYPE II SECRETION SYSTEM PROTEIN H"/>
    <property type="match status" value="1"/>
</dbReference>
<dbReference type="PROSITE" id="PS00409">
    <property type="entry name" value="PROKAR_NTER_METHYL"/>
    <property type="match status" value="1"/>
</dbReference>
<name>A0A2S8GH86_9BACT</name>
<evidence type="ECO:0000313" key="4">
    <source>
        <dbReference type="Proteomes" id="UP000237819"/>
    </source>
</evidence>
<dbReference type="InterPro" id="IPR011453">
    <property type="entry name" value="DUF1559"/>
</dbReference>